<keyword evidence="3" id="KW-0812">Transmembrane</keyword>
<comment type="caution">
    <text evidence="4">The sequence shown here is derived from an EMBL/GenBank/DDBJ whole genome shotgun (WGS) entry which is preliminary data.</text>
</comment>
<dbReference type="GO" id="GO:0008360">
    <property type="term" value="P:regulation of cell shape"/>
    <property type="evidence" value="ECO:0007669"/>
    <property type="project" value="UniProtKB-UniRule"/>
</dbReference>
<dbReference type="NCBIfam" id="TIGR01826">
    <property type="entry name" value="CofD_related"/>
    <property type="match status" value="1"/>
</dbReference>
<dbReference type="CDD" id="cd07187">
    <property type="entry name" value="YvcK_like"/>
    <property type="match status" value="1"/>
</dbReference>
<name>A0AAE3L2R9_9FIRM</name>
<keyword evidence="5" id="KW-1185">Reference proteome</keyword>
<dbReference type="HAMAP" id="MF_00973">
    <property type="entry name" value="Gluconeogen_factor"/>
    <property type="match status" value="1"/>
</dbReference>
<evidence type="ECO:0000256" key="1">
    <source>
        <dbReference type="ARBA" id="ARBA00022490"/>
    </source>
</evidence>
<dbReference type="InterPro" id="IPR038136">
    <property type="entry name" value="CofD-like_dom_sf"/>
</dbReference>
<feature type="transmembrane region" description="Helical" evidence="3">
    <location>
        <begin position="16"/>
        <end position="35"/>
    </location>
</feature>
<organism evidence="4 5">
    <name type="scientific">Irregularibacter muris</name>
    <dbReference type="NCBI Taxonomy" id="1796619"/>
    <lineage>
        <taxon>Bacteria</taxon>
        <taxon>Bacillati</taxon>
        <taxon>Bacillota</taxon>
        <taxon>Clostridia</taxon>
        <taxon>Eubacteriales</taxon>
        <taxon>Eubacteriaceae</taxon>
        <taxon>Irregularibacter</taxon>
    </lineage>
</organism>
<dbReference type="GO" id="GO:0043743">
    <property type="term" value="F:LPPG:FO 2-phospho-L-lactate transferase activity"/>
    <property type="evidence" value="ECO:0007669"/>
    <property type="project" value="InterPro"/>
</dbReference>
<accession>A0AAE3L2R9</accession>
<dbReference type="Pfam" id="PF01933">
    <property type="entry name" value="CofD"/>
    <property type="match status" value="1"/>
</dbReference>
<dbReference type="PANTHER" id="PTHR30135:SF3">
    <property type="entry name" value="GLUCONEOGENESIS FACTOR-RELATED"/>
    <property type="match status" value="1"/>
</dbReference>
<keyword evidence="1 2" id="KW-0963">Cytoplasm</keyword>
<sequence>MNPLHWLDPGMKIKRWILLGIAGVFSTSIGIAYILKSFPLGKLRTFPLLFILLGMVLMVIALRQGFISLISCLGEGNEALESFPKSLSPYILKEKIKIKGPKIVVIGGGTGSSVLLRGLKKYTSNITAIVTVADDGGSSGKLREDLGMLPPGDIRSCILALADTEPTMEKLLQYRFKEGSLKGQSFGNLFIAAMNEITGNFEEAVRKTSDVLKVKGTVLPVTLEDIILYAELKNGEIVKGESQIPIVAKEKGQKIKRVSIEPSKVEPLQYGLKAIREADAIILGPGSLYTSIIPNLLVDGIGNEISQSKALKIYVSNIMTQSGETDGYSVGEHIEAIVKHAGNTQKPIIDYVIANNGEIPDYLIEKYKREDSSPVTLKEEEVSQSTYQYIIDNFVEIKKHYLRHDTDKVAKTIFQLIADEKLIWDKTRLLDYNYIKSHLREKNNKRNQS</sequence>
<dbReference type="EMBL" id="JANKAS010000007">
    <property type="protein sequence ID" value="MCR1899144.1"/>
    <property type="molecule type" value="Genomic_DNA"/>
</dbReference>
<comment type="similarity">
    <text evidence="2">Belongs to the gluconeogenesis factor family.</text>
</comment>
<evidence type="ECO:0000313" key="4">
    <source>
        <dbReference type="EMBL" id="MCR1899144.1"/>
    </source>
</evidence>
<dbReference type="RefSeq" id="WP_257531188.1">
    <property type="nucleotide sequence ID" value="NZ_JANKAS010000007.1"/>
</dbReference>
<evidence type="ECO:0000256" key="3">
    <source>
        <dbReference type="SAM" id="Phobius"/>
    </source>
</evidence>
<dbReference type="InterPro" id="IPR002882">
    <property type="entry name" value="CofD"/>
</dbReference>
<dbReference type="AlphaFoldDB" id="A0AAE3L2R9"/>
<dbReference type="GO" id="GO:0005737">
    <property type="term" value="C:cytoplasm"/>
    <property type="evidence" value="ECO:0007669"/>
    <property type="project" value="UniProtKB-SubCell"/>
</dbReference>
<protein>
    <recommendedName>
        <fullName evidence="2">Putative gluconeogenesis factor</fullName>
    </recommendedName>
</protein>
<dbReference type="SUPFAM" id="SSF142338">
    <property type="entry name" value="CofD-like"/>
    <property type="match status" value="1"/>
</dbReference>
<dbReference type="Gene3D" id="3.40.50.10680">
    <property type="entry name" value="CofD-like domains"/>
    <property type="match status" value="1"/>
</dbReference>
<comment type="subcellular location">
    <subcellularLocation>
        <location evidence="2">Cytoplasm</location>
    </subcellularLocation>
</comment>
<dbReference type="PANTHER" id="PTHR30135">
    <property type="entry name" value="UNCHARACTERIZED PROTEIN YVCK-RELATED"/>
    <property type="match status" value="1"/>
</dbReference>
<dbReference type="InterPro" id="IPR010119">
    <property type="entry name" value="Gluconeogen_factor"/>
</dbReference>
<keyword evidence="3" id="KW-0472">Membrane</keyword>
<gene>
    <name evidence="4" type="ORF">NSA47_09125</name>
</gene>
<reference evidence="4" key="1">
    <citation type="submission" date="2022-07" db="EMBL/GenBank/DDBJ databases">
        <title>Enhanced cultured diversity of the mouse gut microbiota enables custom-made synthetic communities.</title>
        <authorList>
            <person name="Afrizal A."/>
        </authorList>
    </citation>
    <scope>NUCLEOTIDE SEQUENCE</scope>
    <source>
        <strain evidence="4">DSM 28593</strain>
    </source>
</reference>
<keyword evidence="3" id="KW-1133">Transmembrane helix</keyword>
<comment type="function">
    <text evidence="2">Required for morphogenesis under gluconeogenic growth conditions.</text>
</comment>
<proteinExistence type="inferred from homology"/>
<evidence type="ECO:0000313" key="5">
    <source>
        <dbReference type="Proteomes" id="UP001205748"/>
    </source>
</evidence>
<feature type="transmembrane region" description="Helical" evidence="3">
    <location>
        <begin position="47"/>
        <end position="66"/>
    </location>
</feature>
<evidence type="ECO:0000256" key="2">
    <source>
        <dbReference type="HAMAP-Rule" id="MF_00973"/>
    </source>
</evidence>
<dbReference type="Proteomes" id="UP001205748">
    <property type="component" value="Unassembled WGS sequence"/>
</dbReference>